<gene>
    <name evidence="1" type="ORF">BJ138DRAFT_1164665</name>
</gene>
<evidence type="ECO:0000313" key="2">
    <source>
        <dbReference type="Proteomes" id="UP000790377"/>
    </source>
</evidence>
<sequence>MALKLSWRRLGNIDTINNVEEKIRGLLKEHDIGVITSERSGCPEPDNVLQQIRGFTGDSEQIIHLGLEERLLNADLLELKRPVRFFWSIQDFVMGVSGALLGHKWLVDHGILHRGVSEDNIALARRPWERQRGYITNFDNAINYEQKDDAAERLALSEQLIMAKAKQIEENHPAPQDAEKEIEEGDSAPSIQKTYAENRTVLNGLVMYMSINVLYGSPHCTFDDVESFFYVLLMFIFSYNRPVERADQLLADTRGFTSSGSGQSNLAAWPDYILAFSSGTFETIADAKKGTFERHFAFTLKVERDLRDRWGTKVDVAHGPLVAVIDKWLDEHAVPTDGCNQCPFEDPRTGAFAV</sequence>
<proteinExistence type="predicted"/>
<comment type="caution">
    <text evidence="1">The sequence shown here is derived from an EMBL/GenBank/DDBJ whole genome shotgun (WGS) entry which is preliminary data.</text>
</comment>
<reference evidence="1" key="1">
    <citation type="journal article" date="2021" name="New Phytol.">
        <title>Evolutionary innovations through gain and loss of genes in the ectomycorrhizal Boletales.</title>
        <authorList>
            <person name="Wu G."/>
            <person name="Miyauchi S."/>
            <person name="Morin E."/>
            <person name="Kuo A."/>
            <person name="Drula E."/>
            <person name="Varga T."/>
            <person name="Kohler A."/>
            <person name="Feng B."/>
            <person name="Cao Y."/>
            <person name="Lipzen A."/>
            <person name="Daum C."/>
            <person name="Hundley H."/>
            <person name="Pangilinan J."/>
            <person name="Johnson J."/>
            <person name="Barry K."/>
            <person name="LaButti K."/>
            <person name="Ng V."/>
            <person name="Ahrendt S."/>
            <person name="Min B."/>
            <person name="Choi I.G."/>
            <person name="Park H."/>
            <person name="Plett J.M."/>
            <person name="Magnuson J."/>
            <person name="Spatafora J.W."/>
            <person name="Nagy L.G."/>
            <person name="Henrissat B."/>
            <person name="Grigoriev I.V."/>
            <person name="Yang Z.L."/>
            <person name="Xu J."/>
            <person name="Martin F.M."/>
        </authorList>
    </citation>
    <scope>NUCLEOTIDE SEQUENCE</scope>
    <source>
        <strain evidence="1">ATCC 28755</strain>
    </source>
</reference>
<dbReference type="Proteomes" id="UP000790377">
    <property type="component" value="Unassembled WGS sequence"/>
</dbReference>
<dbReference type="EMBL" id="MU268179">
    <property type="protein sequence ID" value="KAH7905495.1"/>
    <property type="molecule type" value="Genomic_DNA"/>
</dbReference>
<accession>A0ACB7ZWU2</accession>
<protein>
    <submittedName>
        <fullName evidence="1">Uncharacterized protein</fullName>
    </submittedName>
</protein>
<keyword evidence="2" id="KW-1185">Reference proteome</keyword>
<organism evidence="1 2">
    <name type="scientific">Hygrophoropsis aurantiaca</name>
    <dbReference type="NCBI Taxonomy" id="72124"/>
    <lineage>
        <taxon>Eukaryota</taxon>
        <taxon>Fungi</taxon>
        <taxon>Dikarya</taxon>
        <taxon>Basidiomycota</taxon>
        <taxon>Agaricomycotina</taxon>
        <taxon>Agaricomycetes</taxon>
        <taxon>Agaricomycetidae</taxon>
        <taxon>Boletales</taxon>
        <taxon>Coniophorineae</taxon>
        <taxon>Hygrophoropsidaceae</taxon>
        <taxon>Hygrophoropsis</taxon>
    </lineage>
</organism>
<name>A0ACB7ZWU2_9AGAM</name>
<evidence type="ECO:0000313" key="1">
    <source>
        <dbReference type="EMBL" id="KAH7905495.1"/>
    </source>
</evidence>